<proteinExistence type="predicted"/>
<dbReference type="InterPro" id="IPR050113">
    <property type="entry name" value="Ub_conjugating_enzyme"/>
</dbReference>
<evidence type="ECO:0000313" key="4">
    <source>
        <dbReference type="Proteomes" id="UP000187209"/>
    </source>
</evidence>
<dbReference type="PANTHER" id="PTHR24067">
    <property type="entry name" value="UBIQUITIN-CONJUGATING ENZYME E2"/>
    <property type="match status" value="1"/>
</dbReference>
<dbReference type="CDD" id="cd23799">
    <property type="entry name" value="UBCc_UBE2J"/>
    <property type="match status" value="1"/>
</dbReference>
<keyword evidence="1" id="KW-0472">Membrane</keyword>
<feature type="transmembrane region" description="Helical" evidence="1">
    <location>
        <begin position="176"/>
        <end position="198"/>
    </location>
</feature>
<gene>
    <name evidence="3" type="ORF">SteCoe_37533</name>
</gene>
<dbReference type="AlphaFoldDB" id="A0A1R2AMY8"/>
<dbReference type="InterPro" id="IPR016135">
    <property type="entry name" value="UBQ-conjugating_enzyme/RWD"/>
</dbReference>
<dbReference type="Gene3D" id="3.10.110.10">
    <property type="entry name" value="Ubiquitin Conjugating Enzyme"/>
    <property type="match status" value="1"/>
</dbReference>
<dbReference type="EMBL" id="MPUH01001917">
    <property type="protein sequence ID" value="OMJ65846.1"/>
    <property type="molecule type" value="Genomic_DNA"/>
</dbReference>
<dbReference type="OrthoDB" id="1158011at2759"/>
<evidence type="ECO:0000256" key="1">
    <source>
        <dbReference type="SAM" id="Phobius"/>
    </source>
</evidence>
<dbReference type="FunFam" id="3.10.110.10:FF:000109">
    <property type="entry name" value="Ubiquitin-conjugating enzyme E2 J2-like"/>
    <property type="match status" value="1"/>
</dbReference>
<comment type="caution">
    <text evidence="3">The sequence shown here is derived from an EMBL/GenBank/DDBJ whole genome shotgun (WGS) entry which is preliminary data.</text>
</comment>
<dbReference type="Pfam" id="PF00179">
    <property type="entry name" value="UQ_con"/>
    <property type="match status" value="1"/>
</dbReference>
<dbReference type="SMART" id="SM00212">
    <property type="entry name" value="UBCc"/>
    <property type="match status" value="1"/>
</dbReference>
<evidence type="ECO:0000259" key="2">
    <source>
        <dbReference type="PROSITE" id="PS50127"/>
    </source>
</evidence>
<keyword evidence="1" id="KW-1133">Transmembrane helix</keyword>
<reference evidence="3 4" key="1">
    <citation type="submission" date="2016-11" db="EMBL/GenBank/DDBJ databases">
        <title>The macronuclear genome of Stentor coeruleus: a giant cell with tiny introns.</title>
        <authorList>
            <person name="Slabodnick M."/>
            <person name="Ruby J.G."/>
            <person name="Reiff S.B."/>
            <person name="Swart E.C."/>
            <person name="Gosai S."/>
            <person name="Prabakaran S."/>
            <person name="Witkowska E."/>
            <person name="Larue G.E."/>
            <person name="Fisher S."/>
            <person name="Freeman R.M."/>
            <person name="Gunawardena J."/>
            <person name="Chu W."/>
            <person name="Stover N.A."/>
            <person name="Gregory B.D."/>
            <person name="Nowacki M."/>
            <person name="Derisi J."/>
            <person name="Roy S.W."/>
            <person name="Marshall W.F."/>
            <person name="Sood P."/>
        </authorList>
    </citation>
    <scope>NUCLEOTIDE SEQUENCE [LARGE SCALE GENOMIC DNA]</scope>
    <source>
        <strain evidence="3">WM001</strain>
    </source>
</reference>
<dbReference type="Proteomes" id="UP000187209">
    <property type="component" value="Unassembled WGS sequence"/>
</dbReference>
<feature type="domain" description="UBC core" evidence="2">
    <location>
        <begin position="4"/>
        <end position="160"/>
    </location>
</feature>
<protein>
    <recommendedName>
        <fullName evidence="2">UBC core domain-containing protein</fullName>
    </recommendedName>
</protein>
<accession>A0A1R2AMY8</accession>
<dbReference type="InterPro" id="IPR000608">
    <property type="entry name" value="UBC"/>
</dbReference>
<dbReference type="SUPFAM" id="SSF54495">
    <property type="entry name" value="UBC-like"/>
    <property type="match status" value="1"/>
</dbReference>
<sequence>MSRESFIRLNKEYKAIQKEPIPNAIACPDPKNWLRWHYVIYGLDGPFNGGVYYGELRFPYNYPMGPPSIIMHTPNGRFISGQKICTSMSDFHPETWSPIWKVSTILTGLISFMLDKDDSAGCESTTTIQKESLAKKSMDWNNKNLKFNEIFEDYIEILTPVLSQTTPRQTTSIKPIILTSLIVIFLVSLILLFSFLSLKKLS</sequence>
<name>A0A1R2AMY8_9CILI</name>
<evidence type="ECO:0000313" key="3">
    <source>
        <dbReference type="EMBL" id="OMJ65846.1"/>
    </source>
</evidence>
<organism evidence="3 4">
    <name type="scientific">Stentor coeruleus</name>
    <dbReference type="NCBI Taxonomy" id="5963"/>
    <lineage>
        <taxon>Eukaryota</taxon>
        <taxon>Sar</taxon>
        <taxon>Alveolata</taxon>
        <taxon>Ciliophora</taxon>
        <taxon>Postciliodesmatophora</taxon>
        <taxon>Heterotrichea</taxon>
        <taxon>Heterotrichida</taxon>
        <taxon>Stentoridae</taxon>
        <taxon>Stentor</taxon>
    </lineage>
</organism>
<keyword evidence="1" id="KW-0812">Transmembrane</keyword>
<dbReference type="PROSITE" id="PS50127">
    <property type="entry name" value="UBC_2"/>
    <property type="match status" value="1"/>
</dbReference>
<keyword evidence="4" id="KW-1185">Reference proteome</keyword>